<dbReference type="InterPro" id="IPR053166">
    <property type="entry name" value="UPF0718_permease"/>
</dbReference>
<evidence type="ECO:0000256" key="2">
    <source>
        <dbReference type="ARBA" id="ARBA00006386"/>
    </source>
</evidence>
<evidence type="ECO:0000256" key="6">
    <source>
        <dbReference type="ARBA" id="ARBA00023136"/>
    </source>
</evidence>
<keyword evidence="3" id="KW-1003">Cell membrane</keyword>
<reference evidence="8 9" key="1">
    <citation type="submission" date="2018-11" db="EMBL/GenBank/DDBJ databases">
        <title>Taxonoimc description of Halomarina strain SPP-AMP-1.</title>
        <authorList>
            <person name="Pal Y."/>
            <person name="Srinivasana K."/>
            <person name="Verma A."/>
            <person name="Kumar P."/>
        </authorList>
    </citation>
    <scope>NUCLEOTIDE SEQUENCE [LARGE SCALE GENOMIC DNA]</scope>
    <source>
        <strain evidence="8 9">SPP-AMP-1</strain>
    </source>
</reference>
<keyword evidence="9" id="KW-1185">Reference proteome</keyword>
<organism evidence="8 9">
    <name type="scientific">Halocatena pleomorpha</name>
    <dbReference type="NCBI Taxonomy" id="1785090"/>
    <lineage>
        <taxon>Archaea</taxon>
        <taxon>Methanobacteriati</taxon>
        <taxon>Methanobacteriota</taxon>
        <taxon>Stenosarchaea group</taxon>
        <taxon>Halobacteria</taxon>
        <taxon>Halobacteriales</taxon>
        <taxon>Natronomonadaceae</taxon>
        <taxon>Halocatena</taxon>
    </lineage>
</organism>
<dbReference type="PANTHER" id="PTHR42775">
    <property type="entry name" value="PERMEASE RV2963-RELATED"/>
    <property type="match status" value="1"/>
</dbReference>
<name>A0A3P3RMK0_9EURY</name>
<dbReference type="Pfam" id="PF03773">
    <property type="entry name" value="ArsP_1"/>
    <property type="match status" value="1"/>
</dbReference>
<feature type="transmembrane region" description="Helical" evidence="7">
    <location>
        <begin position="229"/>
        <end position="253"/>
    </location>
</feature>
<evidence type="ECO:0000313" key="9">
    <source>
        <dbReference type="Proteomes" id="UP000282322"/>
    </source>
</evidence>
<comment type="similarity">
    <text evidence="2">Belongs to the UPF0718 family.</text>
</comment>
<feature type="transmembrane region" description="Helical" evidence="7">
    <location>
        <begin position="59"/>
        <end position="85"/>
    </location>
</feature>
<dbReference type="GO" id="GO:0005886">
    <property type="term" value="C:plasma membrane"/>
    <property type="evidence" value="ECO:0007669"/>
    <property type="project" value="UniProtKB-SubCell"/>
</dbReference>
<keyword evidence="6 7" id="KW-0472">Membrane</keyword>
<sequence>MIPPGIEASLLDSGTYFLHLLLVILPLFILASFLVGILQEYAAPDRLEAVLRGRDEGTGNVAAAFLGSVTPFCSCSSLPVAAGLLQSGAPLGIVFSFLIASPLINEIAITLLIGLFGLEIMLLYVGAMFAAAVCGGIILGRLNLEDHIKDTELLRSVSNEQPMMSDGGTLNQKVSVTHSVHFKRAASQAWEFFKEMLPYALFGLAVAAIIHGLVPIEWLLAILGPQNPLAVPLAVLAGVPLYLDVTAMLPIAASLVDKGIPLGTVLALLVGVVAISLPELIMLNKLFERQLLVVYMTTVVVIGISGGVLFNMFPL</sequence>
<comment type="caution">
    <text evidence="8">The sequence shown here is derived from an EMBL/GenBank/DDBJ whole genome shotgun (WGS) entry which is preliminary data.</text>
</comment>
<evidence type="ECO:0000256" key="5">
    <source>
        <dbReference type="ARBA" id="ARBA00022989"/>
    </source>
</evidence>
<gene>
    <name evidence="8" type="ORF">EIK79_00860</name>
</gene>
<feature type="transmembrane region" description="Helical" evidence="7">
    <location>
        <begin position="91"/>
        <end position="115"/>
    </location>
</feature>
<evidence type="ECO:0000256" key="1">
    <source>
        <dbReference type="ARBA" id="ARBA00004651"/>
    </source>
</evidence>
<feature type="transmembrane region" description="Helical" evidence="7">
    <location>
        <begin position="259"/>
        <end position="280"/>
    </location>
</feature>
<keyword evidence="4 7" id="KW-0812">Transmembrane</keyword>
<dbReference type="EMBL" id="RRCH01000002">
    <property type="protein sequence ID" value="RRJ34079.1"/>
    <property type="molecule type" value="Genomic_DNA"/>
</dbReference>
<comment type="subcellular location">
    <subcellularLocation>
        <location evidence="1">Cell membrane</location>
        <topology evidence="1">Multi-pass membrane protein</topology>
    </subcellularLocation>
</comment>
<accession>A0A3P3RMK0</accession>
<evidence type="ECO:0000256" key="4">
    <source>
        <dbReference type="ARBA" id="ARBA00022692"/>
    </source>
</evidence>
<evidence type="ECO:0000313" key="8">
    <source>
        <dbReference type="EMBL" id="RRJ34079.1"/>
    </source>
</evidence>
<feature type="transmembrane region" description="Helical" evidence="7">
    <location>
        <begin position="292"/>
        <end position="313"/>
    </location>
</feature>
<dbReference type="PANTHER" id="PTHR42775:SF2">
    <property type="entry name" value="PERMEASE"/>
    <property type="match status" value="1"/>
</dbReference>
<protein>
    <submittedName>
        <fullName evidence="8">Permease</fullName>
    </submittedName>
</protein>
<evidence type="ECO:0000256" key="7">
    <source>
        <dbReference type="SAM" id="Phobius"/>
    </source>
</evidence>
<feature type="transmembrane region" description="Helical" evidence="7">
    <location>
        <begin position="122"/>
        <end position="144"/>
    </location>
</feature>
<keyword evidence="5 7" id="KW-1133">Transmembrane helix</keyword>
<dbReference type="OrthoDB" id="307973at2157"/>
<dbReference type="InterPro" id="IPR005524">
    <property type="entry name" value="DUF318"/>
</dbReference>
<feature type="transmembrane region" description="Helical" evidence="7">
    <location>
        <begin position="16"/>
        <end position="38"/>
    </location>
</feature>
<dbReference type="Proteomes" id="UP000282322">
    <property type="component" value="Unassembled WGS sequence"/>
</dbReference>
<dbReference type="AlphaFoldDB" id="A0A3P3RMK0"/>
<dbReference type="RefSeq" id="WP_124953249.1">
    <property type="nucleotide sequence ID" value="NZ_RRCH01000002.1"/>
</dbReference>
<feature type="transmembrane region" description="Helical" evidence="7">
    <location>
        <begin position="199"/>
        <end position="222"/>
    </location>
</feature>
<proteinExistence type="inferred from homology"/>
<evidence type="ECO:0000256" key="3">
    <source>
        <dbReference type="ARBA" id="ARBA00022475"/>
    </source>
</evidence>